<dbReference type="SMART" id="SM00717">
    <property type="entry name" value="SANT"/>
    <property type="match status" value="1"/>
</dbReference>
<dbReference type="SUPFAM" id="SSF57850">
    <property type="entry name" value="RING/U-box"/>
    <property type="match status" value="1"/>
</dbReference>
<dbReference type="PROSITE" id="PS51293">
    <property type="entry name" value="SANT"/>
    <property type="match status" value="1"/>
</dbReference>
<feature type="domain" description="ZZ-type" evidence="6">
    <location>
        <begin position="12"/>
        <end position="68"/>
    </location>
</feature>
<dbReference type="SUPFAM" id="SSF46689">
    <property type="entry name" value="Homeodomain-like"/>
    <property type="match status" value="2"/>
</dbReference>
<dbReference type="Proteomes" id="UP001470230">
    <property type="component" value="Unassembled WGS sequence"/>
</dbReference>
<dbReference type="Gene3D" id="1.10.10.60">
    <property type="entry name" value="Homeodomain-like"/>
    <property type="match status" value="1"/>
</dbReference>
<protein>
    <submittedName>
        <fullName evidence="8">Transcriptional adapter 2-alpha</fullName>
    </submittedName>
</protein>
<comment type="caution">
    <text evidence="8">The sequence shown here is derived from an EMBL/GenBank/DDBJ whole genome shotgun (WGS) entry which is preliminary data.</text>
</comment>
<accession>A0ABR2IBP7</accession>
<organism evidence="8 9">
    <name type="scientific">Tritrichomonas musculus</name>
    <dbReference type="NCBI Taxonomy" id="1915356"/>
    <lineage>
        <taxon>Eukaryota</taxon>
        <taxon>Metamonada</taxon>
        <taxon>Parabasalia</taxon>
        <taxon>Tritrichomonadida</taxon>
        <taxon>Tritrichomonadidae</taxon>
        <taxon>Tritrichomonas</taxon>
    </lineage>
</organism>
<dbReference type="CDD" id="cd00167">
    <property type="entry name" value="SANT"/>
    <property type="match status" value="1"/>
</dbReference>
<dbReference type="Pfam" id="PF00249">
    <property type="entry name" value="Myb_DNA-binding"/>
    <property type="match status" value="1"/>
</dbReference>
<evidence type="ECO:0000259" key="7">
    <source>
        <dbReference type="PROSITE" id="PS51293"/>
    </source>
</evidence>
<dbReference type="Pfam" id="PF22941">
    <property type="entry name" value="TADA2A-like_3rd"/>
    <property type="match status" value="1"/>
</dbReference>
<keyword evidence="9" id="KW-1185">Reference proteome</keyword>
<evidence type="ECO:0000313" key="8">
    <source>
        <dbReference type="EMBL" id="KAK8860182.1"/>
    </source>
</evidence>
<evidence type="ECO:0000313" key="9">
    <source>
        <dbReference type="Proteomes" id="UP001470230"/>
    </source>
</evidence>
<dbReference type="Gene3D" id="1.10.10.10">
    <property type="entry name" value="Winged helix-like DNA-binding domain superfamily/Winged helix DNA-binding domain"/>
    <property type="match status" value="1"/>
</dbReference>
<keyword evidence="2 4" id="KW-0863">Zinc-finger</keyword>
<dbReference type="InterPro" id="IPR000433">
    <property type="entry name" value="Znf_ZZ"/>
</dbReference>
<evidence type="ECO:0000256" key="5">
    <source>
        <dbReference type="SAM" id="MobiDB-lite"/>
    </source>
</evidence>
<dbReference type="EMBL" id="JAPFFF010000018">
    <property type="protein sequence ID" value="KAK8860182.1"/>
    <property type="molecule type" value="Genomic_DNA"/>
</dbReference>
<evidence type="ECO:0000256" key="3">
    <source>
        <dbReference type="ARBA" id="ARBA00022833"/>
    </source>
</evidence>
<gene>
    <name evidence="8" type="ORF">M9Y10_011846</name>
</gene>
<feature type="region of interest" description="Disordered" evidence="5">
    <location>
        <begin position="137"/>
        <end position="166"/>
    </location>
</feature>
<reference evidence="8 9" key="1">
    <citation type="submission" date="2024-04" db="EMBL/GenBank/DDBJ databases">
        <title>Tritrichomonas musculus Genome.</title>
        <authorList>
            <person name="Alves-Ferreira E."/>
            <person name="Grigg M."/>
            <person name="Lorenzi H."/>
            <person name="Galac M."/>
        </authorList>
    </citation>
    <scope>NUCLEOTIDE SEQUENCE [LARGE SCALE GENOMIC DNA]</scope>
    <source>
        <strain evidence="8 9">EAF2021</strain>
    </source>
</reference>
<keyword evidence="1" id="KW-0479">Metal-binding</keyword>
<sequence length="430" mass="50267">MTNYISKKYKKENNIRCSICNRIISNERHIRCIKCPNFIQCLQCTTTFQENENHLIEHSFIIIEPRPYPIFCQNWDAHDELLLLSGIKLFGIGNWNEIAIYMKTKTALDIETHYTAIYINSPNAPLPIPEVLPQVQKPPLPPYDTRPSDSYPSEGHEKHMQEKNKKEKTYPAEYNGYMPHRHEFEIDFNNDAENLIAKIEFKDGEETKQSFETKISFLVAYNNILAERKFRTKVIEDWDIHHKPVKPSKDKDLDTRFLGGFSSEEKAVDARIISIAPYLGIEKTQLLTSLLHQKIKFLKKIHQRQQWKQYGIRSLDEGILFSNLQNCIKDGKNPTICDVESWNEFIAKYNRNTEKIISKNKECLNNQELQLCTKEKIDPQLYLSLKNLLIREGSFRPLRKQDAIAMDPNYTSSLSKVYDLLVSLGMLRAY</sequence>
<name>A0ABR2IBP7_9EUKA</name>
<dbReference type="PANTHER" id="PTHR12374:SF20">
    <property type="entry name" value="TRANSCRIPTIONAL ADAPTER 2-ALPHA"/>
    <property type="match status" value="1"/>
</dbReference>
<evidence type="ECO:0000259" key="6">
    <source>
        <dbReference type="PROSITE" id="PS50135"/>
    </source>
</evidence>
<dbReference type="InterPro" id="IPR001005">
    <property type="entry name" value="SANT/Myb"/>
</dbReference>
<dbReference type="InterPro" id="IPR055141">
    <property type="entry name" value="TADA2A_B-like_dom"/>
</dbReference>
<feature type="compositionally biased region" description="Basic and acidic residues" evidence="5">
    <location>
        <begin position="154"/>
        <end position="166"/>
    </location>
</feature>
<evidence type="ECO:0000256" key="1">
    <source>
        <dbReference type="ARBA" id="ARBA00022723"/>
    </source>
</evidence>
<keyword evidence="3" id="KW-0862">Zinc</keyword>
<dbReference type="InterPro" id="IPR036388">
    <property type="entry name" value="WH-like_DNA-bd_sf"/>
</dbReference>
<dbReference type="InterPro" id="IPR017884">
    <property type="entry name" value="SANT_dom"/>
</dbReference>
<dbReference type="PROSITE" id="PS50135">
    <property type="entry name" value="ZF_ZZ_2"/>
    <property type="match status" value="1"/>
</dbReference>
<proteinExistence type="predicted"/>
<feature type="domain" description="SANT" evidence="7">
    <location>
        <begin position="70"/>
        <end position="122"/>
    </location>
</feature>
<dbReference type="InterPro" id="IPR009057">
    <property type="entry name" value="Homeodomain-like_sf"/>
</dbReference>
<evidence type="ECO:0000256" key="2">
    <source>
        <dbReference type="ARBA" id="ARBA00022771"/>
    </source>
</evidence>
<dbReference type="PANTHER" id="PTHR12374">
    <property type="entry name" value="TRANSCRIPTIONAL ADAPTOR 2 ADA2 -RELATED"/>
    <property type="match status" value="1"/>
</dbReference>
<evidence type="ECO:0000256" key="4">
    <source>
        <dbReference type="PROSITE-ProRule" id="PRU00228"/>
    </source>
</evidence>